<evidence type="ECO:0000256" key="1">
    <source>
        <dbReference type="ARBA" id="ARBA00022679"/>
    </source>
</evidence>
<organism evidence="6 7">
    <name type="scientific">Sinomonas atrocyanea</name>
    <dbReference type="NCBI Taxonomy" id="37927"/>
    <lineage>
        <taxon>Bacteria</taxon>
        <taxon>Bacillati</taxon>
        <taxon>Actinomycetota</taxon>
        <taxon>Actinomycetes</taxon>
        <taxon>Micrococcales</taxon>
        <taxon>Micrococcaceae</taxon>
        <taxon>Sinomonas</taxon>
    </lineage>
</organism>
<dbReference type="SUPFAM" id="SSF55781">
    <property type="entry name" value="GAF domain-like"/>
    <property type="match status" value="1"/>
</dbReference>
<keyword evidence="7" id="KW-1185">Reference proteome</keyword>
<dbReference type="InterPro" id="IPR036890">
    <property type="entry name" value="HATPase_C_sf"/>
</dbReference>
<feature type="region of interest" description="Disordered" evidence="4">
    <location>
        <begin position="525"/>
        <end position="548"/>
    </location>
</feature>
<sequence>MPHRWPRKAQELLSDFVERAQELLRVQGHMNNLMGAIVSMTEDLSLPSVLESVAESAADIVGARSAAIGVIDDRGVLSDFITVGPDEDAARLIGHGALNEPVGDAQPDRLRDLGQHPLADGTPEDEPPLHFLGVPIRVRDTAFGNLYLIEKADGEAFTAEDEELASTLAAAAGVAIQNARLYEESRRSQHWLEAGIETSESLIMENSPTSTDDLALVAEHALAASDCLLAVIAHSEDGALRVRAAVGAVALTSGEGLRLSETLRNAAEESRPAVLRDPEEVFGPGAAEKLGQVLAIPLGHRPAEDNMLLLLAHQAGGRAFSQADHDYGAAFGSHVGLALELNVAHRQREEALLSVDRDRIAQDLHDLVIQRLFAAGLSVQSLRHFTTGAAAEARIDRLTEELDDSIRELRSTIYSLQAQHSGRDDLGQALFKAVHEPLRDSSITPTVNVEGRMSSLPSPIARQILAVVTEAVSNAAKHSGADHVTVAITVAEAGVRVVVEDDGQGFTSPDRTSGLANIRRRAASLGGTSSIESSPGHGTKVIWSTIPE</sequence>
<dbReference type="Gene3D" id="3.30.565.10">
    <property type="entry name" value="Histidine kinase-like ATPase, C-terminal domain"/>
    <property type="match status" value="1"/>
</dbReference>
<dbReference type="Gene3D" id="3.30.450.40">
    <property type="match status" value="2"/>
</dbReference>
<dbReference type="SUPFAM" id="SSF55874">
    <property type="entry name" value="ATPase domain of HSP90 chaperone/DNA topoisomerase II/histidine kinase"/>
    <property type="match status" value="1"/>
</dbReference>
<dbReference type="RefSeq" id="WP_066499190.1">
    <property type="nucleotide sequence ID" value="NZ_BJMO01000005.1"/>
</dbReference>
<dbReference type="SMART" id="SM00065">
    <property type="entry name" value="GAF"/>
    <property type="match status" value="1"/>
</dbReference>
<name>A0A127A235_9MICC</name>
<evidence type="ECO:0000313" key="7">
    <source>
        <dbReference type="Proteomes" id="UP000070134"/>
    </source>
</evidence>
<dbReference type="GO" id="GO:0016020">
    <property type="term" value="C:membrane"/>
    <property type="evidence" value="ECO:0007669"/>
    <property type="project" value="InterPro"/>
</dbReference>
<dbReference type="CDD" id="cd16917">
    <property type="entry name" value="HATPase_UhpB-NarQ-NarX-like"/>
    <property type="match status" value="1"/>
</dbReference>
<dbReference type="AlphaFoldDB" id="A0A127A235"/>
<dbReference type="InterPro" id="IPR029016">
    <property type="entry name" value="GAF-like_dom_sf"/>
</dbReference>
<dbReference type="GO" id="GO:0046983">
    <property type="term" value="F:protein dimerization activity"/>
    <property type="evidence" value="ECO:0007669"/>
    <property type="project" value="InterPro"/>
</dbReference>
<keyword evidence="3" id="KW-0902">Two-component regulatory system</keyword>
<dbReference type="InterPro" id="IPR050482">
    <property type="entry name" value="Sensor_HK_TwoCompSys"/>
</dbReference>
<protein>
    <submittedName>
        <fullName evidence="6">Histidine kinase</fullName>
    </submittedName>
</protein>
<dbReference type="EMBL" id="CP014518">
    <property type="protein sequence ID" value="AMM33499.1"/>
    <property type="molecule type" value="Genomic_DNA"/>
</dbReference>
<feature type="domain" description="GAF" evidence="5">
    <location>
        <begin position="45"/>
        <end position="186"/>
    </location>
</feature>
<dbReference type="Gene3D" id="1.20.5.1930">
    <property type="match status" value="1"/>
</dbReference>
<evidence type="ECO:0000313" key="6">
    <source>
        <dbReference type="EMBL" id="AMM33499.1"/>
    </source>
</evidence>
<dbReference type="Pfam" id="PF07730">
    <property type="entry name" value="HisKA_3"/>
    <property type="match status" value="1"/>
</dbReference>
<keyword evidence="1" id="KW-0808">Transferase</keyword>
<proteinExistence type="predicted"/>
<dbReference type="Pfam" id="PF13185">
    <property type="entry name" value="GAF_2"/>
    <property type="match status" value="1"/>
</dbReference>
<feature type="region of interest" description="Disordered" evidence="4">
    <location>
        <begin position="100"/>
        <end position="127"/>
    </location>
</feature>
<evidence type="ECO:0000259" key="5">
    <source>
        <dbReference type="SMART" id="SM00065"/>
    </source>
</evidence>
<evidence type="ECO:0000256" key="4">
    <source>
        <dbReference type="SAM" id="MobiDB-lite"/>
    </source>
</evidence>
<dbReference type="InterPro" id="IPR003594">
    <property type="entry name" value="HATPase_dom"/>
</dbReference>
<evidence type="ECO:0000256" key="2">
    <source>
        <dbReference type="ARBA" id="ARBA00022777"/>
    </source>
</evidence>
<gene>
    <name evidence="6" type="ORF">SA2016_2834</name>
</gene>
<dbReference type="PANTHER" id="PTHR24421">
    <property type="entry name" value="NITRATE/NITRITE SENSOR PROTEIN NARX-RELATED"/>
    <property type="match status" value="1"/>
</dbReference>
<reference evidence="6 7" key="1">
    <citation type="submission" date="2016-02" db="EMBL/GenBank/DDBJ databases">
        <title>Complete genome of Sinomonas atrocyanea KCTC 3377.</title>
        <authorList>
            <person name="Kim K.M."/>
        </authorList>
    </citation>
    <scope>NUCLEOTIDE SEQUENCE [LARGE SCALE GENOMIC DNA]</scope>
    <source>
        <strain evidence="6 7">KCTC 3377</strain>
    </source>
</reference>
<dbReference type="GO" id="GO:0000155">
    <property type="term" value="F:phosphorelay sensor kinase activity"/>
    <property type="evidence" value="ECO:0007669"/>
    <property type="project" value="InterPro"/>
</dbReference>
<dbReference type="InterPro" id="IPR011712">
    <property type="entry name" value="Sig_transdc_His_kin_sub3_dim/P"/>
</dbReference>
<dbReference type="InterPro" id="IPR003018">
    <property type="entry name" value="GAF"/>
</dbReference>
<dbReference type="Proteomes" id="UP000070134">
    <property type="component" value="Chromosome"/>
</dbReference>
<dbReference type="KEGG" id="satk:SA2016_2834"/>
<keyword evidence="2 6" id="KW-0418">Kinase</keyword>
<evidence type="ECO:0000256" key="3">
    <source>
        <dbReference type="ARBA" id="ARBA00023012"/>
    </source>
</evidence>
<dbReference type="STRING" id="37927.SA2016_2834"/>
<dbReference type="OrthoDB" id="5241249at2"/>
<dbReference type="Pfam" id="PF02518">
    <property type="entry name" value="HATPase_c"/>
    <property type="match status" value="1"/>
</dbReference>
<dbReference type="PANTHER" id="PTHR24421:SF56">
    <property type="entry name" value="OXYGEN SENSOR HISTIDINE KINASE RESPONSE REGULATOR DOST"/>
    <property type="match status" value="1"/>
</dbReference>
<dbReference type="PATRIC" id="fig|37927.3.peg.2910"/>
<accession>A0A127A235</accession>